<keyword evidence="2" id="KW-1185">Reference proteome</keyword>
<dbReference type="AlphaFoldDB" id="A0A6G1Q4N3"/>
<reference evidence="1 2" key="1">
    <citation type="submission" date="2019-02" db="EMBL/GenBank/DDBJ databases">
        <title>Opniocepnalus argus genome.</title>
        <authorList>
            <person name="Zhou C."/>
            <person name="Xiao S."/>
        </authorList>
    </citation>
    <scope>NUCLEOTIDE SEQUENCE [LARGE SCALE GENOMIC DNA]</scope>
    <source>
        <strain evidence="1">OARG1902GOOAL</strain>
        <tissue evidence="1">Muscle</tissue>
    </source>
</reference>
<protein>
    <recommendedName>
        <fullName evidence="3">Immunoglobulin subtype domain-containing protein</fullName>
    </recommendedName>
</protein>
<evidence type="ECO:0008006" key="3">
    <source>
        <dbReference type="Google" id="ProtNLM"/>
    </source>
</evidence>
<proteinExistence type="predicted"/>
<dbReference type="InterPro" id="IPR013783">
    <property type="entry name" value="Ig-like_fold"/>
</dbReference>
<name>A0A6G1Q4N3_CHAAH</name>
<dbReference type="Gene3D" id="2.60.40.10">
    <property type="entry name" value="Immunoglobulins"/>
    <property type="match status" value="1"/>
</dbReference>
<accession>A0A6G1Q4N3</accession>
<reference evidence="2" key="2">
    <citation type="submission" date="2019-02" db="EMBL/GenBank/DDBJ databases">
        <title>Opniocepnalus argus Var Kimnra genome.</title>
        <authorList>
            <person name="Zhou C."/>
            <person name="Xiao S."/>
        </authorList>
    </citation>
    <scope>NUCLEOTIDE SEQUENCE [LARGE SCALE GENOMIC DNA]</scope>
</reference>
<organism evidence="1 2">
    <name type="scientific">Channa argus</name>
    <name type="common">Northern snakehead</name>
    <name type="synonym">Ophicephalus argus</name>
    <dbReference type="NCBI Taxonomy" id="215402"/>
    <lineage>
        <taxon>Eukaryota</taxon>
        <taxon>Metazoa</taxon>
        <taxon>Chordata</taxon>
        <taxon>Craniata</taxon>
        <taxon>Vertebrata</taxon>
        <taxon>Euteleostomi</taxon>
        <taxon>Actinopterygii</taxon>
        <taxon>Neopterygii</taxon>
        <taxon>Teleostei</taxon>
        <taxon>Neoteleostei</taxon>
        <taxon>Acanthomorphata</taxon>
        <taxon>Anabantaria</taxon>
        <taxon>Anabantiformes</taxon>
        <taxon>Channoidei</taxon>
        <taxon>Channidae</taxon>
        <taxon>Channa</taxon>
    </lineage>
</organism>
<evidence type="ECO:0000313" key="2">
    <source>
        <dbReference type="Proteomes" id="UP000503349"/>
    </source>
</evidence>
<evidence type="ECO:0000313" key="1">
    <source>
        <dbReference type="EMBL" id="KAF3697364.1"/>
    </source>
</evidence>
<sequence>MYIFERAIYTTLVLMTDDFFPAVLNDRNTGIHGEMMIPKTEGEDFRHSIKVGRPESTIIYLCRNNCTKEDILIEALGNRATTGKYIIRYDEKLFVTIKQLTLSDAGWYRFGVANSSSQGSYMDFEIRIKGLKSRGTSTGRSEQHDGTGQQHALYDNNYPAFVVEEAPYETVDPPASYQILNQSHAVYDHIYSAITTPT</sequence>
<gene>
    <name evidence="1" type="ORF">EXN66_Car013044</name>
</gene>
<dbReference type="EMBL" id="CM015723">
    <property type="protein sequence ID" value="KAF3697364.1"/>
    <property type="molecule type" value="Genomic_DNA"/>
</dbReference>
<dbReference type="Proteomes" id="UP000503349">
    <property type="component" value="Chromosome 12"/>
</dbReference>